<proteinExistence type="predicted"/>
<keyword evidence="2" id="KW-1185">Reference proteome</keyword>
<accession>A0AA36IDJ5</accession>
<protein>
    <submittedName>
        <fullName evidence="1">Uncharacterized protein</fullName>
    </submittedName>
</protein>
<evidence type="ECO:0000313" key="2">
    <source>
        <dbReference type="Proteomes" id="UP001178507"/>
    </source>
</evidence>
<dbReference type="AlphaFoldDB" id="A0AA36IDJ5"/>
<reference evidence="1" key="1">
    <citation type="submission" date="2023-08" db="EMBL/GenBank/DDBJ databases">
        <authorList>
            <person name="Chen Y."/>
            <person name="Shah S."/>
            <person name="Dougan E. K."/>
            <person name="Thang M."/>
            <person name="Chan C."/>
        </authorList>
    </citation>
    <scope>NUCLEOTIDE SEQUENCE</scope>
</reference>
<comment type="caution">
    <text evidence="1">The sequence shown here is derived from an EMBL/GenBank/DDBJ whole genome shotgun (WGS) entry which is preliminary data.</text>
</comment>
<dbReference type="EMBL" id="CAUJNA010001157">
    <property type="protein sequence ID" value="CAJ1384818.1"/>
    <property type="molecule type" value="Genomic_DNA"/>
</dbReference>
<evidence type="ECO:0000313" key="1">
    <source>
        <dbReference type="EMBL" id="CAJ1384818.1"/>
    </source>
</evidence>
<dbReference type="Proteomes" id="UP001178507">
    <property type="component" value="Unassembled WGS sequence"/>
</dbReference>
<organism evidence="1 2">
    <name type="scientific">Effrenium voratum</name>
    <dbReference type="NCBI Taxonomy" id="2562239"/>
    <lineage>
        <taxon>Eukaryota</taxon>
        <taxon>Sar</taxon>
        <taxon>Alveolata</taxon>
        <taxon>Dinophyceae</taxon>
        <taxon>Suessiales</taxon>
        <taxon>Symbiodiniaceae</taxon>
        <taxon>Effrenium</taxon>
    </lineage>
</organism>
<dbReference type="Gene3D" id="1.10.238.10">
    <property type="entry name" value="EF-hand"/>
    <property type="match status" value="1"/>
</dbReference>
<sequence>MAPNTPRSLHAGAEAVIGKGQVAERLMGKFGKVWAQPPPLPAPEALPPAGRSTNCHAPGGHRAVLPAPFGVELLSEQRSTAEKMAGRLRNVEGARPWRAKEEMEAAEAPPSDAALRAMRYFISRARGAGAHRMASLLAQLQAAVRPGQQALSQEDFSRVALAQGLCRCLYDSELVFQQLGGSEASVEQLAEILRGGLDPSRAALVKEAWDVLDPDERGVIQVRHLLRCFDARRLPDVRLGREDAEVALLKFLDGLGVSNRFDRAEDFAMEETAAREALERVLER</sequence>
<gene>
    <name evidence="1" type="ORF">EVOR1521_LOCUS11593</name>
</gene>
<feature type="non-terminal residue" evidence="1">
    <location>
        <position position="1"/>
    </location>
</feature>
<name>A0AA36IDJ5_9DINO</name>